<gene>
    <name evidence="1" type="ORF">METZ01_LOCUS423168</name>
</gene>
<dbReference type="GO" id="GO:0008654">
    <property type="term" value="P:phospholipid biosynthetic process"/>
    <property type="evidence" value="ECO:0007669"/>
    <property type="project" value="InterPro"/>
</dbReference>
<dbReference type="GO" id="GO:0016780">
    <property type="term" value="F:phosphotransferase activity, for other substituted phosphate groups"/>
    <property type="evidence" value="ECO:0007669"/>
    <property type="project" value="InterPro"/>
</dbReference>
<feature type="non-terminal residue" evidence="1">
    <location>
        <position position="1"/>
    </location>
</feature>
<dbReference type="InterPro" id="IPR000462">
    <property type="entry name" value="CDP-OH_P_trans"/>
</dbReference>
<dbReference type="InterPro" id="IPR043130">
    <property type="entry name" value="CDP-OH_PTrfase_TM_dom"/>
</dbReference>
<evidence type="ECO:0008006" key="2">
    <source>
        <dbReference type="Google" id="ProtNLM"/>
    </source>
</evidence>
<sequence>MFTVANMFCGWACIVYSMRGDFATAAPFIGFATVLDLLDGRIARATGSTSEFGV</sequence>
<dbReference type="Gene3D" id="1.20.120.1760">
    <property type="match status" value="1"/>
</dbReference>
<reference evidence="1" key="1">
    <citation type="submission" date="2018-05" db="EMBL/GenBank/DDBJ databases">
        <authorList>
            <person name="Lanie J.A."/>
            <person name="Ng W.-L."/>
            <person name="Kazmierczak K.M."/>
            <person name="Andrzejewski T.M."/>
            <person name="Davidsen T.M."/>
            <person name="Wayne K.J."/>
            <person name="Tettelin H."/>
            <person name="Glass J.I."/>
            <person name="Rusch D."/>
            <person name="Podicherti R."/>
            <person name="Tsui H.-C.T."/>
            <person name="Winkler M.E."/>
        </authorList>
    </citation>
    <scope>NUCLEOTIDE SEQUENCE</scope>
</reference>
<dbReference type="Pfam" id="PF01066">
    <property type="entry name" value="CDP-OH_P_transf"/>
    <property type="match status" value="1"/>
</dbReference>
<evidence type="ECO:0000313" key="1">
    <source>
        <dbReference type="EMBL" id="SVD70314.1"/>
    </source>
</evidence>
<organism evidence="1">
    <name type="scientific">marine metagenome</name>
    <dbReference type="NCBI Taxonomy" id="408172"/>
    <lineage>
        <taxon>unclassified sequences</taxon>
        <taxon>metagenomes</taxon>
        <taxon>ecological metagenomes</taxon>
    </lineage>
</organism>
<dbReference type="AlphaFoldDB" id="A0A382XHK8"/>
<feature type="non-terminal residue" evidence="1">
    <location>
        <position position="54"/>
    </location>
</feature>
<dbReference type="GO" id="GO:0016020">
    <property type="term" value="C:membrane"/>
    <property type="evidence" value="ECO:0007669"/>
    <property type="project" value="InterPro"/>
</dbReference>
<dbReference type="EMBL" id="UINC01167673">
    <property type="protein sequence ID" value="SVD70314.1"/>
    <property type="molecule type" value="Genomic_DNA"/>
</dbReference>
<protein>
    <recommendedName>
        <fullName evidence="2">CDP-diacylglycerol--serine O-phosphatidyltransferase</fullName>
    </recommendedName>
</protein>
<name>A0A382XHK8_9ZZZZ</name>
<proteinExistence type="predicted"/>
<accession>A0A382XHK8</accession>